<evidence type="ECO:0000313" key="1">
    <source>
        <dbReference type="EMBL" id="CAJ0582000.1"/>
    </source>
</evidence>
<comment type="caution">
    <text evidence="1">The sequence shown here is derived from an EMBL/GenBank/DDBJ whole genome shotgun (WGS) entry which is preliminary data.</text>
</comment>
<protein>
    <recommendedName>
        <fullName evidence="3">Protein quiver</fullName>
    </recommendedName>
</protein>
<dbReference type="GO" id="GO:0042048">
    <property type="term" value="P:olfactory behavior"/>
    <property type="evidence" value="ECO:0007669"/>
    <property type="project" value="TreeGrafter"/>
</dbReference>
<dbReference type="Proteomes" id="UP001177023">
    <property type="component" value="Unassembled WGS sequence"/>
</dbReference>
<dbReference type="EMBL" id="CATQJA010002664">
    <property type="protein sequence ID" value="CAJ0582000.1"/>
    <property type="molecule type" value="Genomic_DNA"/>
</dbReference>
<reference evidence="1" key="1">
    <citation type="submission" date="2023-06" db="EMBL/GenBank/DDBJ databases">
        <authorList>
            <person name="Delattre M."/>
        </authorList>
    </citation>
    <scope>NUCLEOTIDE SEQUENCE</scope>
    <source>
        <strain evidence="1">AF72</strain>
    </source>
</reference>
<accession>A0AA36D6Y4</accession>
<keyword evidence="2" id="KW-1185">Reference proteome</keyword>
<dbReference type="PANTHER" id="PTHR34722">
    <property type="entry name" value="HOMOLOG OF ODR-2 (TWO)-RELATED"/>
    <property type="match status" value="1"/>
</dbReference>
<dbReference type="GO" id="GO:1990834">
    <property type="term" value="P:response to odorant"/>
    <property type="evidence" value="ECO:0007669"/>
    <property type="project" value="TreeGrafter"/>
</dbReference>
<dbReference type="AlphaFoldDB" id="A0AA36D6Y4"/>
<evidence type="ECO:0000313" key="2">
    <source>
        <dbReference type="Proteomes" id="UP001177023"/>
    </source>
</evidence>
<organism evidence="1 2">
    <name type="scientific">Mesorhabditis spiculigera</name>
    <dbReference type="NCBI Taxonomy" id="96644"/>
    <lineage>
        <taxon>Eukaryota</taxon>
        <taxon>Metazoa</taxon>
        <taxon>Ecdysozoa</taxon>
        <taxon>Nematoda</taxon>
        <taxon>Chromadorea</taxon>
        <taxon>Rhabditida</taxon>
        <taxon>Rhabditina</taxon>
        <taxon>Rhabditomorpha</taxon>
        <taxon>Rhabditoidea</taxon>
        <taxon>Rhabditidae</taxon>
        <taxon>Mesorhabditinae</taxon>
        <taxon>Mesorhabditis</taxon>
    </lineage>
</organism>
<dbReference type="PANTHER" id="PTHR34722:SF3">
    <property type="entry name" value="HOMOLOG OF ODR-2 (TWO)"/>
    <property type="match status" value="1"/>
</dbReference>
<dbReference type="Pfam" id="PF06579">
    <property type="entry name" value="Ly-6_related"/>
    <property type="match status" value="1"/>
</dbReference>
<evidence type="ECO:0008006" key="3">
    <source>
        <dbReference type="Google" id="ProtNLM"/>
    </source>
</evidence>
<dbReference type="GO" id="GO:0043025">
    <property type="term" value="C:neuronal cell body"/>
    <property type="evidence" value="ECO:0007669"/>
    <property type="project" value="TreeGrafter"/>
</dbReference>
<feature type="non-terminal residue" evidence="1">
    <location>
        <position position="1"/>
    </location>
</feature>
<name>A0AA36D6Y4_9BILA</name>
<gene>
    <name evidence="1" type="ORF">MSPICULIGERA_LOCUS20144</name>
</gene>
<proteinExistence type="predicted"/>
<dbReference type="GO" id="GO:0030424">
    <property type="term" value="C:axon"/>
    <property type="evidence" value="ECO:0007669"/>
    <property type="project" value="TreeGrafter"/>
</dbReference>
<dbReference type="InterPro" id="IPR010558">
    <property type="entry name" value="Ly-6-related"/>
</dbReference>
<sequence length="178" mass="19949">MAAQFTKLFSFILANVHDPAALDSAAVKIPCYSCMSPYMEDSYPYLRTLYKKPLSFDIACDQNSLNRHALYIRNCTEMCVTLRIHDVIAGRRRIGYMRGCLTDITGASVSSLGRQLTNTRCLETDARQLFSLTAQRQELEPTKLSVCGCESELCNSNPSAPILLPLLITAFLIVFRPR</sequence>